<name>A0AAW2PCY7_9LAMI</name>
<reference evidence="1" key="1">
    <citation type="submission" date="2020-06" db="EMBL/GenBank/DDBJ databases">
        <authorList>
            <person name="Li T."/>
            <person name="Hu X."/>
            <person name="Zhang T."/>
            <person name="Song X."/>
            <person name="Zhang H."/>
            <person name="Dai N."/>
            <person name="Sheng W."/>
            <person name="Hou X."/>
            <person name="Wei L."/>
        </authorList>
    </citation>
    <scope>NUCLEOTIDE SEQUENCE</scope>
    <source>
        <strain evidence="1">KEN8</strain>
        <tissue evidence="1">Leaf</tissue>
    </source>
</reference>
<accession>A0AAW2PCY7</accession>
<gene>
    <name evidence="1" type="ORF">Scaly_1648300</name>
</gene>
<sequence>MGDFNSVLSQVEKRGGKPFASASRNFLGDELDTCNLIDLGNLASQMHCLLRKLRTELRKWNRRVFGWCHNHINAIKSKLEELQPLDQTSNIFALREQLQTELDEQLTRLQIKWQQKVKQRWFENGDANTKFFHLMVILQSKANFIHSIKTQEGNVVREWKHIGNEFSLYFKSLFQSDFEYSRPPPSDHLLEILPSVVTADGNHEICVIPTAEEIKATVFEMASFKSPSPDGFPPVEDAHHLFLKCPFSERIVLLSKWQVRLHPLSHLQLREWFLLISDPKSNVFPPGCDQQEFLTTWAITLELIWNAREETTNCRGSCSDHPQMLEKSLLCLSNQKNKTTGEL</sequence>
<evidence type="ECO:0000313" key="1">
    <source>
        <dbReference type="EMBL" id="KAL0352596.1"/>
    </source>
</evidence>
<proteinExistence type="predicted"/>
<protein>
    <submittedName>
        <fullName evidence="1">Uncharacterized protein</fullName>
    </submittedName>
</protein>
<comment type="caution">
    <text evidence="1">The sequence shown here is derived from an EMBL/GenBank/DDBJ whole genome shotgun (WGS) entry which is preliminary data.</text>
</comment>
<dbReference type="AlphaFoldDB" id="A0AAW2PCY7"/>
<dbReference type="EMBL" id="JACGWM010000009">
    <property type="protein sequence ID" value="KAL0352596.1"/>
    <property type="molecule type" value="Genomic_DNA"/>
</dbReference>
<reference evidence="1" key="2">
    <citation type="journal article" date="2024" name="Plant">
        <title>Genomic evolution and insights into agronomic trait innovations of Sesamum species.</title>
        <authorList>
            <person name="Miao H."/>
            <person name="Wang L."/>
            <person name="Qu L."/>
            <person name="Liu H."/>
            <person name="Sun Y."/>
            <person name="Le M."/>
            <person name="Wang Q."/>
            <person name="Wei S."/>
            <person name="Zheng Y."/>
            <person name="Lin W."/>
            <person name="Duan Y."/>
            <person name="Cao H."/>
            <person name="Xiong S."/>
            <person name="Wang X."/>
            <person name="Wei L."/>
            <person name="Li C."/>
            <person name="Ma Q."/>
            <person name="Ju M."/>
            <person name="Zhao R."/>
            <person name="Li G."/>
            <person name="Mu C."/>
            <person name="Tian Q."/>
            <person name="Mei H."/>
            <person name="Zhang T."/>
            <person name="Gao T."/>
            <person name="Zhang H."/>
        </authorList>
    </citation>
    <scope>NUCLEOTIDE SEQUENCE</scope>
    <source>
        <strain evidence="1">KEN8</strain>
    </source>
</reference>
<organism evidence="1">
    <name type="scientific">Sesamum calycinum</name>
    <dbReference type="NCBI Taxonomy" id="2727403"/>
    <lineage>
        <taxon>Eukaryota</taxon>
        <taxon>Viridiplantae</taxon>
        <taxon>Streptophyta</taxon>
        <taxon>Embryophyta</taxon>
        <taxon>Tracheophyta</taxon>
        <taxon>Spermatophyta</taxon>
        <taxon>Magnoliopsida</taxon>
        <taxon>eudicotyledons</taxon>
        <taxon>Gunneridae</taxon>
        <taxon>Pentapetalae</taxon>
        <taxon>asterids</taxon>
        <taxon>lamiids</taxon>
        <taxon>Lamiales</taxon>
        <taxon>Pedaliaceae</taxon>
        <taxon>Sesamum</taxon>
    </lineage>
</organism>